<comment type="caution">
    <text evidence="2">The sequence shown here is derived from an EMBL/GenBank/DDBJ whole genome shotgun (WGS) entry which is preliminary data.</text>
</comment>
<protein>
    <submittedName>
        <fullName evidence="2">Uncharacterized protein</fullName>
    </submittedName>
</protein>
<accession>A0ABQ7HXJ9</accession>
<reference evidence="2 3" key="1">
    <citation type="submission" date="2019-01" db="EMBL/GenBank/DDBJ databases">
        <title>Genomes sequencing and comparative genomics of infectious freshwater microsporidia, Cucumispora dikerogammari and Thelohania contejeani.</title>
        <authorList>
            <person name="Cormier A."/>
            <person name="Giraud I."/>
            <person name="Wattier R."/>
            <person name="Teixeira M."/>
            <person name="Grandjean F."/>
            <person name="Rigaud T."/>
            <person name="Cordaux R."/>
        </authorList>
    </citation>
    <scope>NUCLEOTIDE SEQUENCE [LARGE SCALE GENOMIC DNA]</scope>
    <source>
        <strain evidence="2">T1</strain>
        <tissue evidence="2">Spores</tissue>
    </source>
</reference>
<feature type="coiled-coil region" evidence="1">
    <location>
        <begin position="84"/>
        <end position="161"/>
    </location>
</feature>
<keyword evidence="3" id="KW-1185">Reference proteome</keyword>
<evidence type="ECO:0000313" key="3">
    <source>
        <dbReference type="Proteomes" id="UP001516464"/>
    </source>
</evidence>
<dbReference type="EMBL" id="SBIQ01000165">
    <property type="protein sequence ID" value="KAF7682874.1"/>
    <property type="molecule type" value="Genomic_DNA"/>
</dbReference>
<dbReference type="InterPro" id="IPR018247">
    <property type="entry name" value="EF_Hand_1_Ca_BS"/>
</dbReference>
<evidence type="ECO:0000256" key="1">
    <source>
        <dbReference type="SAM" id="Coils"/>
    </source>
</evidence>
<dbReference type="Proteomes" id="UP001516464">
    <property type="component" value="Unassembled WGS sequence"/>
</dbReference>
<organism evidence="2 3">
    <name type="scientific">Astathelohania contejeani</name>
    <dbReference type="NCBI Taxonomy" id="164912"/>
    <lineage>
        <taxon>Eukaryota</taxon>
        <taxon>Fungi</taxon>
        <taxon>Fungi incertae sedis</taxon>
        <taxon>Microsporidia</taxon>
        <taxon>Astathelohaniidae</taxon>
        <taxon>Astathelohania</taxon>
    </lineage>
</organism>
<sequence length="173" mass="21072">MSKRHKDEKSNVDNMSAIVELKNEIKKKNAIFLNKIKKDIEVTYNHKKCQLNEFFKLKERNIDKKFKDYNSELIIISQKREKGIKFIKKKINEMLECLKEEEKKYEELNTRIRKYKDICDKEYKITLNDNKNYKSKYEKTIKMIKNKINDKIDKYDNSENNIMSIKEIIQNLF</sequence>
<keyword evidence="1" id="KW-0175">Coiled coil</keyword>
<dbReference type="PROSITE" id="PS00018">
    <property type="entry name" value="EF_HAND_1"/>
    <property type="match status" value="1"/>
</dbReference>
<evidence type="ECO:0000313" key="2">
    <source>
        <dbReference type="EMBL" id="KAF7682874.1"/>
    </source>
</evidence>
<gene>
    <name evidence="2" type="ORF">TCON_1915</name>
</gene>
<name>A0ABQ7HXJ9_9MICR</name>
<proteinExistence type="predicted"/>